<dbReference type="Proteomes" id="UP001153620">
    <property type="component" value="Chromosome 1"/>
</dbReference>
<evidence type="ECO:0000256" key="9">
    <source>
        <dbReference type="SAM" id="Phobius"/>
    </source>
</evidence>
<dbReference type="GO" id="GO:0008270">
    <property type="term" value="F:zinc ion binding"/>
    <property type="evidence" value="ECO:0007669"/>
    <property type="project" value="UniProtKB-KW"/>
</dbReference>
<dbReference type="Gene3D" id="3.30.40.10">
    <property type="entry name" value="Zinc/RING finger domain, C3HC4 (zinc finger)"/>
    <property type="match status" value="1"/>
</dbReference>
<comment type="subcellular location">
    <subcellularLocation>
        <location evidence="1">Endomembrane system</location>
        <topology evidence="1">Multi-pass membrane protein</topology>
    </subcellularLocation>
    <subcellularLocation>
        <location evidence="2">Endosome</location>
    </subcellularLocation>
    <subcellularLocation>
        <location evidence="3">Lysosome membrane</location>
    </subcellularLocation>
</comment>
<dbReference type="SMART" id="SM00744">
    <property type="entry name" value="RINGv"/>
    <property type="match status" value="1"/>
</dbReference>
<feature type="compositionally biased region" description="Low complexity" evidence="8">
    <location>
        <begin position="304"/>
        <end position="320"/>
    </location>
</feature>
<evidence type="ECO:0000256" key="7">
    <source>
        <dbReference type="ARBA" id="ARBA00022859"/>
    </source>
</evidence>
<gene>
    <name evidence="11" type="ORF">CHIRRI_LOCUS3284</name>
</gene>
<keyword evidence="12" id="KW-1185">Reference proteome</keyword>
<dbReference type="GO" id="GO:0002376">
    <property type="term" value="P:immune system process"/>
    <property type="evidence" value="ECO:0007669"/>
    <property type="project" value="UniProtKB-KW"/>
</dbReference>
<reference evidence="11" key="1">
    <citation type="submission" date="2022-01" db="EMBL/GenBank/DDBJ databases">
        <authorList>
            <person name="King R."/>
        </authorList>
    </citation>
    <scope>NUCLEOTIDE SEQUENCE</scope>
</reference>
<evidence type="ECO:0000256" key="1">
    <source>
        <dbReference type="ARBA" id="ARBA00004127"/>
    </source>
</evidence>
<dbReference type="Pfam" id="PF12906">
    <property type="entry name" value="RINGv"/>
    <property type="match status" value="1"/>
</dbReference>
<feature type="region of interest" description="Disordered" evidence="8">
    <location>
        <begin position="289"/>
        <end position="324"/>
    </location>
</feature>
<dbReference type="AlphaFoldDB" id="A0A9N9WPU4"/>
<feature type="compositionally biased region" description="Polar residues" evidence="8">
    <location>
        <begin position="198"/>
        <end position="214"/>
    </location>
</feature>
<evidence type="ECO:0000256" key="5">
    <source>
        <dbReference type="ARBA" id="ARBA00022771"/>
    </source>
</evidence>
<keyword evidence="7" id="KW-0391">Immunity</keyword>
<evidence type="ECO:0000313" key="12">
    <source>
        <dbReference type="Proteomes" id="UP001153620"/>
    </source>
</evidence>
<evidence type="ECO:0000256" key="3">
    <source>
        <dbReference type="ARBA" id="ARBA00004656"/>
    </source>
</evidence>
<keyword evidence="4" id="KW-0479">Metal-binding</keyword>
<reference evidence="11" key="2">
    <citation type="submission" date="2022-10" db="EMBL/GenBank/DDBJ databases">
        <authorList>
            <consortium name="ENA_rothamsted_submissions"/>
            <consortium name="culmorum"/>
            <person name="King R."/>
        </authorList>
    </citation>
    <scope>NUCLEOTIDE SEQUENCE</scope>
</reference>
<evidence type="ECO:0000313" key="11">
    <source>
        <dbReference type="EMBL" id="CAG9800340.1"/>
    </source>
</evidence>
<feature type="region of interest" description="Disordered" evidence="8">
    <location>
        <begin position="436"/>
        <end position="455"/>
    </location>
</feature>
<evidence type="ECO:0000256" key="6">
    <source>
        <dbReference type="ARBA" id="ARBA00022833"/>
    </source>
</evidence>
<keyword evidence="9" id="KW-1133">Transmembrane helix</keyword>
<keyword evidence="9" id="KW-0472">Membrane</keyword>
<feature type="compositionally biased region" description="Polar residues" evidence="8">
    <location>
        <begin position="497"/>
        <end position="509"/>
    </location>
</feature>
<evidence type="ECO:0000256" key="4">
    <source>
        <dbReference type="ARBA" id="ARBA00022723"/>
    </source>
</evidence>
<name>A0A9N9WPU4_9DIPT</name>
<feature type="transmembrane region" description="Helical" evidence="9">
    <location>
        <begin position="143"/>
        <end position="163"/>
    </location>
</feature>
<evidence type="ECO:0000256" key="8">
    <source>
        <dbReference type="SAM" id="MobiDB-lite"/>
    </source>
</evidence>
<proteinExistence type="predicted"/>
<dbReference type="GO" id="GO:0005765">
    <property type="term" value="C:lysosomal membrane"/>
    <property type="evidence" value="ECO:0007669"/>
    <property type="project" value="UniProtKB-SubCell"/>
</dbReference>
<sequence>MDPLNIRKTSIEHLEYRFGSSSSSQTSGDFCRICHETDAISPLLTPCMCAGSLRYVHQQCLQQWLTASEMNSCELCKFPFIMQSKIKPFNEWRSLDMSGVERRRLFCAVLFHLAAALCVIWSLCVLIERSAEEVRLGKLGWPFWTKLVVVTVGLTGGIVFMYIQCKQYLNLCSRWRARNRILLIQNAPEKPVLHPSHSPATLQNSHQSSVEPNASSMLRRNNSSIMVITAPINVIENNEQQHYQYNSAHPSHRQQSQIVANIENNSLSYELDDDISYSQISFKHHLRHDEGTSSRGSLHNVYDNTSVSTTNTSATTKNLTGDNDSNFHRIIPGLQEVKEHDDDDRRMQIRYNNKIGTSIFVENDDILNDKNYPKITHRHSTLLLPTTINSGDHDEDSFCDERHQKKRRRYSDTKLLNSCEFENEFLIDNKNNKQHVFGSPTATATTKTKRMNEPNEANMNDLIFEKSDDFDPMELNIQNILEIDLRSNRKASDGHAATNSSSIDNSRSLPNLDGV</sequence>
<dbReference type="OrthoDB" id="264354at2759"/>
<protein>
    <recommendedName>
        <fullName evidence="10">RING-CH-type domain-containing protein</fullName>
    </recommendedName>
</protein>
<feature type="region of interest" description="Disordered" evidence="8">
    <location>
        <begin position="194"/>
        <end position="214"/>
    </location>
</feature>
<dbReference type="InterPro" id="IPR013083">
    <property type="entry name" value="Znf_RING/FYVE/PHD"/>
</dbReference>
<evidence type="ECO:0000256" key="2">
    <source>
        <dbReference type="ARBA" id="ARBA00004177"/>
    </source>
</evidence>
<organism evidence="11 12">
    <name type="scientific">Chironomus riparius</name>
    <dbReference type="NCBI Taxonomy" id="315576"/>
    <lineage>
        <taxon>Eukaryota</taxon>
        <taxon>Metazoa</taxon>
        <taxon>Ecdysozoa</taxon>
        <taxon>Arthropoda</taxon>
        <taxon>Hexapoda</taxon>
        <taxon>Insecta</taxon>
        <taxon>Pterygota</taxon>
        <taxon>Neoptera</taxon>
        <taxon>Endopterygota</taxon>
        <taxon>Diptera</taxon>
        <taxon>Nematocera</taxon>
        <taxon>Chironomoidea</taxon>
        <taxon>Chironomidae</taxon>
        <taxon>Chironominae</taxon>
        <taxon>Chironomus</taxon>
    </lineage>
</organism>
<feature type="region of interest" description="Disordered" evidence="8">
    <location>
        <begin position="492"/>
        <end position="515"/>
    </location>
</feature>
<dbReference type="GO" id="GO:0005768">
    <property type="term" value="C:endosome"/>
    <property type="evidence" value="ECO:0007669"/>
    <property type="project" value="UniProtKB-SubCell"/>
</dbReference>
<evidence type="ECO:0000259" key="10">
    <source>
        <dbReference type="SMART" id="SM00744"/>
    </source>
</evidence>
<keyword evidence="9" id="KW-0812">Transmembrane</keyword>
<feature type="transmembrane region" description="Helical" evidence="9">
    <location>
        <begin position="105"/>
        <end position="123"/>
    </location>
</feature>
<keyword evidence="6" id="KW-0862">Zinc</keyword>
<feature type="domain" description="RING-CH-type" evidence="10">
    <location>
        <begin position="30"/>
        <end position="77"/>
    </location>
</feature>
<dbReference type="InterPro" id="IPR011016">
    <property type="entry name" value="Znf_RING-CH"/>
</dbReference>
<keyword evidence="5" id="KW-0863">Zinc-finger</keyword>
<dbReference type="PANTHER" id="PTHR45981">
    <property type="entry name" value="LD02310P"/>
    <property type="match status" value="1"/>
</dbReference>
<accession>A0A9N9WPU4</accession>
<dbReference type="SUPFAM" id="SSF57850">
    <property type="entry name" value="RING/U-box"/>
    <property type="match status" value="1"/>
</dbReference>
<dbReference type="EMBL" id="OU895877">
    <property type="protein sequence ID" value="CAG9800340.1"/>
    <property type="molecule type" value="Genomic_DNA"/>
</dbReference>